<comment type="caution">
    <text evidence="5">The sequence shown here is derived from an EMBL/GenBank/DDBJ whole genome shotgun (WGS) entry which is preliminary data.</text>
</comment>
<evidence type="ECO:0000313" key="5">
    <source>
        <dbReference type="EMBL" id="KAG6476756.1"/>
    </source>
</evidence>
<feature type="domain" description="RRM" evidence="4">
    <location>
        <begin position="107"/>
        <end position="173"/>
    </location>
</feature>
<evidence type="ECO:0000313" key="6">
    <source>
        <dbReference type="Proteomes" id="UP000734854"/>
    </source>
</evidence>
<dbReference type="Proteomes" id="UP000734854">
    <property type="component" value="Unassembled WGS sequence"/>
</dbReference>
<evidence type="ECO:0000256" key="3">
    <source>
        <dbReference type="PROSITE-ProRule" id="PRU00176"/>
    </source>
</evidence>
<keyword evidence="2 3" id="KW-0694">RNA-binding</keyword>
<protein>
    <recommendedName>
        <fullName evidence="4">RRM domain-containing protein</fullName>
    </recommendedName>
</protein>
<dbReference type="PANTHER" id="PTHR48032">
    <property type="entry name" value="RNA-BINDING PROTEIN MUSASHI HOMOLOG RBP6"/>
    <property type="match status" value="1"/>
</dbReference>
<dbReference type="Gene3D" id="3.30.70.330">
    <property type="match status" value="2"/>
</dbReference>
<dbReference type="PROSITE" id="PS50102">
    <property type="entry name" value="RRM"/>
    <property type="match status" value="2"/>
</dbReference>
<dbReference type="InterPro" id="IPR000504">
    <property type="entry name" value="RRM_dom"/>
</dbReference>
<dbReference type="EMBL" id="JACMSC010000018">
    <property type="protein sequence ID" value="KAG6476756.1"/>
    <property type="molecule type" value="Genomic_DNA"/>
</dbReference>
<evidence type="ECO:0000256" key="2">
    <source>
        <dbReference type="ARBA" id="ARBA00022884"/>
    </source>
</evidence>
<keyword evidence="6" id="KW-1185">Reference proteome</keyword>
<dbReference type="SMART" id="SM00360">
    <property type="entry name" value="RRM"/>
    <property type="match status" value="2"/>
</dbReference>
<keyword evidence="1" id="KW-0677">Repeat</keyword>
<sequence>MVGFLGTYANKDRLGKYFSNNGKVVEAVIIKDRNTGCARGFAFIVFADPAVAERVVMEKHMIDGRMVEAKKVVPRDEHQILNRNASSGHGSPGPDRTEKKICWWPAITENEFKKYFDQFGTIIDVVVMYDHNTQWSRGFGFITYESEDAVDNVLCKTFHELNGKIVEVKRVVPKELSPRPNMRSPTGVYNYGLNQTNNFLIGLTKGHNPSSFGGYGMRMDNRLGLASSARDEFSTSSPSFGMGMNFEPSLVPSIGGNSSFGNNIRYGRGLSPYYSGSSARFNSPIGYVGVSASSNAYMPLGSDNLGEFNNNNPSWDSTAPFLSQIGMNSSSYAGQTLSYRGSYNFDLGPAGFVRNHMPNPLKPSCATTNGGFEETSQKLYGGSSVYGDPTWQSSLSGHGEADPFGYALDNVLQISLAWVLHNNSVIMALPIDNQIEELLHKMIFSQHLRPSIDHETITSHQLCWFAEKKETELNMEKNCTAELNAAQKAGKKGYSSVFAATLAAVLSQRAELETYN</sequence>
<dbReference type="PANTHER" id="PTHR48032:SF6">
    <property type="entry name" value="RNA-BINDING (RRM_RBD_RNP MOTIFS) FAMILY PROTEIN"/>
    <property type="match status" value="1"/>
</dbReference>
<dbReference type="AlphaFoldDB" id="A0A8J5EXR1"/>
<reference evidence="5 6" key="1">
    <citation type="submission" date="2020-08" db="EMBL/GenBank/DDBJ databases">
        <title>Plant Genome Project.</title>
        <authorList>
            <person name="Zhang R.-G."/>
        </authorList>
    </citation>
    <scope>NUCLEOTIDE SEQUENCE [LARGE SCALE GENOMIC DNA]</scope>
    <source>
        <tissue evidence="5">Rhizome</tissue>
    </source>
</reference>
<organism evidence="5 6">
    <name type="scientific">Zingiber officinale</name>
    <name type="common">Ginger</name>
    <name type="synonym">Amomum zingiber</name>
    <dbReference type="NCBI Taxonomy" id="94328"/>
    <lineage>
        <taxon>Eukaryota</taxon>
        <taxon>Viridiplantae</taxon>
        <taxon>Streptophyta</taxon>
        <taxon>Embryophyta</taxon>
        <taxon>Tracheophyta</taxon>
        <taxon>Spermatophyta</taxon>
        <taxon>Magnoliopsida</taxon>
        <taxon>Liliopsida</taxon>
        <taxon>Zingiberales</taxon>
        <taxon>Zingiberaceae</taxon>
        <taxon>Zingiber</taxon>
    </lineage>
</organism>
<dbReference type="GO" id="GO:0003729">
    <property type="term" value="F:mRNA binding"/>
    <property type="evidence" value="ECO:0007669"/>
    <property type="project" value="TreeGrafter"/>
</dbReference>
<proteinExistence type="predicted"/>
<evidence type="ECO:0000256" key="1">
    <source>
        <dbReference type="ARBA" id="ARBA00022737"/>
    </source>
</evidence>
<dbReference type="Pfam" id="PF00076">
    <property type="entry name" value="RRM_1"/>
    <property type="match status" value="2"/>
</dbReference>
<feature type="domain" description="RRM" evidence="4">
    <location>
        <begin position="1"/>
        <end position="74"/>
    </location>
</feature>
<dbReference type="InterPro" id="IPR035979">
    <property type="entry name" value="RBD_domain_sf"/>
</dbReference>
<dbReference type="InterPro" id="IPR012677">
    <property type="entry name" value="Nucleotide-bd_a/b_plait_sf"/>
</dbReference>
<accession>A0A8J5EXR1</accession>
<gene>
    <name evidence="5" type="ORF">ZIOFF_066003</name>
</gene>
<name>A0A8J5EXR1_ZINOF</name>
<dbReference type="GO" id="GO:0006417">
    <property type="term" value="P:regulation of translation"/>
    <property type="evidence" value="ECO:0007669"/>
    <property type="project" value="TreeGrafter"/>
</dbReference>
<evidence type="ECO:0000259" key="4">
    <source>
        <dbReference type="PROSITE" id="PS50102"/>
    </source>
</evidence>
<dbReference type="SUPFAM" id="SSF54928">
    <property type="entry name" value="RNA-binding domain, RBD"/>
    <property type="match status" value="2"/>
</dbReference>